<feature type="chain" id="PRO_5036688763" description="Lipocalin-like domain-containing protein" evidence="1">
    <location>
        <begin position="23"/>
        <end position="132"/>
    </location>
</feature>
<dbReference type="EMBL" id="JACRWC010000028">
    <property type="protein sequence ID" value="MBC5998688.1"/>
    <property type="molecule type" value="Genomic_DNA"/>
</dbReference>
<comment type="caution">
    <text evidence="3">The sequence shown here is derived from an EMBL/GenBank/DDBJ whole genome shotgun (WGS) entry which is preliminary data.</text>
</comment>
<sequence>MKHLKKISVLAAVLVMVSMILASCGGGGLKDDPAVGTWEMTEVEYAGQTLSADDLKSTGQMDEMPKLTIKEDGTCTFAFMGEDGEGTVSAGEGGKYDIQDDSDQTLTFEIKDGKLRLDYSEMSMVMIFEQSK</sequence>
<dbReference type="Proteomes" id="UP000644115">
    <property type="component" value="Unassembled WGS sequence"/>
</dbReference>
<feature type="domain" description="Lipocalin-like" evidence="2">
    <location>
        <begin position="35"/>
        <end position="117"/>
    </location>
</feature>
<dbReference type="RefSeq" id="WP_249286241.1">
    <property type="nucleotide sequence ID" value="NZ_JACRWC010000028.1"/>
</dbReference>
<gene>
    <name evidence="3" type="ORF">H8876_01450</name>
</gene>
<evidence type="ECO:0000259" key="2">
    <source>
        <dbReference type="Pfam" id="PF13648"/>
    </source>
</evidence>
<reference evidence="3" key="1">
    <citation type="submission" date="2020-08" db="EMBL/GenBank/DDBJ databases">
        <authorList>
            <person name="Liu C."/>
            <person name="Sun Q."/>
        </authorList>
    </citation>
    <scope>NUCLEOTIDE SEQUENCE</scope>
    <source>
        <strain evidence="3">BX16</strain>
    </source>
</reference>
<dbReference type="PROSITE" id="PS51257">
    <property type="entry name" value="PROKAR_LIPOPROTEIN"/>
    <property type="match status" value="1"/>
</dbReference>
<evidence type="ECO:0000313" key="4">
    <source>
        <dbReference type="Proteomes" id="UP000644115"/>
    </source>
</evidence>
<accession>A0A923SKZ7</accession>
<protein>
    <recommendedName>
        <fullName evidence="2">Lipocalin-like domain-containing protein</fullName>
    </recommendedName>
</protein>
<proteinExistence type="predicted"/>
<name>A0A923SKZ7_9FIRM</name>
<evidence type="ECO:0000313" key="3">
    <source>
        <dbReference type="EMBL" id="MBC5998688.1"/>
    </source>
</evidence>
<keyword evidence="4" id="KW-1185">Reference proteome</keyword>
<dbReference type="Pfam" id="PF13648">
    <property type="entry name" value="Lipocalin_4"/>
    <property type="match status" value="1"/>
</dbReference>
<organism evidence="3 4">
    <name type="scientific">Lentihominibacter faecis</name>
    <dbReference type="NCBI Taxonomy" id="2764712"/>
    <lineage>
        <taxon>Bacteria</taxon>
        <taxon>Bacillati</taxon>
        <taxon>Bacillota</taxon>
        <taxon>Clostridia</taxon>
        <taxon>Peptostreptococcales</taxon>
        <taxon>Anaerovoracaceae</taxon>
        <taxon>Lentihominibacter</taxon>
    </lineage>
</organism>
<keyword evidence="1" id="KW-0732">Signal</keyword>
<feature type="signal peptide" evidence="1">
    <location>
        <begin position="1"/>
        <end position="22"/>
    </location>
</feature>
<evidence type="ECO:0000256" key="1">
    <source>
        <dbReference type="SAM" id="SignalP"/>
    </source>
</evidence>
<dbReference type="AlphaFoldDB" id="A0A923SKZ7"/>
<dbReference type="InterPro" id="IPR024311">
    <property type="entry name" value="Lipocalin-like"/>
</dbReference>